<organism evidence="2">
    <name type="scientific">marine sediment metagenome</name>
    <dbReference type="NCBI Taxonomy" id="412755"/>
    <lineage>
        <taxon>unclassified sequences</taxon>
        <taxon>metagenomes</taxon>
        <taxon>ecological metagenomes</taxon>
    </lineage>
</organism>
<comment type="caution">
    <text evidence="2">The sequence shown here is derived from an EMBL/GenBank/DDBJ whole genome shotgun (WGS) entry which is preliminary data.</text>
</comment>
<dbReference type="InterPro" id="IPR008254">
    <property type="entry name" value="Flavodoxin/NO_synth"/>
</dbReference>
<evidence type="ECO:0000259" key="1">
    <source>
        <dbReference type="PROSITE" id="PS50902"/>
    </source>
</evidence>
<name>X1QH35_9ZZZZ</name>
<dbReference type="AlphaFoldDB" id="X1QH35"/>
<dbReference type="Gene3D" id="3.40.50.360">
    <property type="match status" value="1"/>
</dbReference>
<dbReference type="SUPFAM" id="SSF52218">
    <property type="entry name" value="Flavoproteins"/>
    <property type="match status" value="1"/>
</dbReference>
<gene>
    <name evidence="2" type="ORF">S06H3_61169</name>
</gene>
<feature type="domain" description="Flavodoxin-like" evidence="1">
    <location>
        <begin position="10"/>
        <end position="91"/>
    </location>
</feature>
<protein>
    <recommendedName>
        <fullName evidence="1">Flavodoxin-like domain-containing protein</fullName>
    </recommendedName>
</protein>
<dbReference type="PROSITE" id="PS50902">
    <property type="entry name" value="FLAVODOXIN_LIKE"/>
    <property type="match status" value="1"/>
</dbReference>
<dbReference type="InterPro" id="IPR029039">
    <property type="entry name" value="Flavoprotein-like_sf"/>
</dbReference>
<proteinExistence type="predicted"/>
<evidence type="ECO:0000313" key="2">
    <source>
        <dbReference type="EMBL" id="GAI50330.1"/>
    </source>
</evidence>
<accession>X1QH35</accession>
<sequence length="91" mass="10320">MGKNNNSKYISIIIFSPFGNTLKIGEYIKKILTESNQQCKLFNLTGKSWQEISSFKYSLIEKSDLLVIGSAVYAWNVVKPIKMFIGNLPIN</sequence>
<reference evidence="2" key="1">
    <citation type="journal article" date="2014" name="Front. Microbiol.">
        <title>High frequency of phylogenetically diverse reductive dehalogenase-homologous genes in deep subseafloor sedimentary metagenomes.</title>
        <authorList>
            <person name="Kawai M."/>
            <person name="Futagami T."/>
            <person name="Toyoda A."/>
            <person name="Takaki Y."/>
            <person name="Nishi S."/>
            <person name="Hori S."/>
            <person name="Arai W."/>
            <person name="Tsubouchi T."/>
            <person name="Morono Y."/>
            <person name="Uchiyama I."/>
            <person name="Ito T."/>
            <person name="Fujiyama A."/>
            <person name="Inagaki F."/>
            <person name="Takami H."/>
        </authorList>
    </citation>
    <scope>NUCLEOTIDE SEQUENCE</scope>
    <source>
        <strain evidence="2">Expedition CK06-06</strain>
    </source>
</reference>
<dbReference type="GO" id="GO:0010181">
    <property type="term" value="F:FMN binding"/>
    <property type="evidence" value="ECO:0007669"/>
    <property type="project" value="InterPro"/>
</dbReference>
<dbReference type="EMBL" id="BARV01040051">
    <property type="protein sequence ID" value="GAI50330.1"/>
    <property type="molecule type" value="Genomic_DNA"/>
</dbReference>